<organism evidence="3 4">
    <name type="scientific">Candidatus Pristimantibacillus lignocellulolyticus</name>
    <dbReference type="NCBI Taxonomy" id="2994561"/>
    <lineage>
        <taxon>Bacteria</taxon>
        <taxon>Bacillati</taxon>
        <taxon>Bacillota</taxon>
        <taxon>Bacilli</taxon>
        <taxon>Bacillales</taxon>
        <taxon>Paenibacillaceae</taxon>
        <taxon>Candidatus Pristimantibacillus</taxon>
    </lineage>
</organism>
<dbReference type="Proteomes" id="UP001056756">
    <property type="component" value="Chromosome"/>
</dbReference>
<protein>
    <submittedName>
        <fullName evidence="3">CPBP family intramembrane metalloprotease</fullName>
    </submittedName>
</protein>
<feature type="domain" description="CAAX prenyl protease 2/Lysostaphin resistance protein A-like" evidence="2">
    <location>
        <begin position="115"/>
        <end position="212"/>
    </location>
</feature>
<dbReference type="GO" id="GO:0008237">
    <property type="term" value="F:metallopeptidase activity"/>
    <property type="evidence" value="ECO:0007669"/>
    <property type="project" value="UniProtKB-KW"/>
</dbReference>
<evidence type="ECO:0000259" key="2">
    <source>
        <dbReference type="Pfam" id="PF02517"/>
    </source>
</evidence>
<feature type="transmembrane region" description="Helical" evidence="1">
    <location>
        <begin position="45"/>
        <end position="66"/>
    </location>
</feature>
<dbReference type="PANTHER" id="PTHR36435">
    <property type="entry name" value="SLR1288 PROTEIN"/>
    <property type="match status" value="1"/>
</dbReference>
<feature type="transmembrane region" description="Helical" evidence="1">
    <location>
        <begin position="16"/>
        <end position="39"/>
    </location>
</feature>
<dbReference type="InterPro" id="IPR052710">
    <property type="entry name" value="CAAX_protease"/>
</dbReference>
<dbReference type="GO" id="GO:0004175">
    <property type="term" value="F:endopeptidase activity"/>
    <property type="evidence" value="ECO:0007669"/>
    <property type="project" value="UniProtKB-ARBA"/>
</dbReference>
<accession>A0A9J6ZES8</accession>
<keyword evidence="1" id="KW-0812">Transmembrane</keyword>
<name>A0A9J6ZES8_9BACL</name>
<dbReference type="KEGG" id="plig:NAG76_23130"/>
<evidence type="ECO:0000313" key="4">
    <source>
        <dbReference type="Proteomes" id="UP001056756"/>
    </source>
</evidence>
<dbReference type="InterPro" id="IPR003675">
    <property type="entry name" value="Rce1/LyrA-like_dom"/>
</dbReference>
<keyword evidence="1" id="KW-0472">Membrane</keyword>
<gene>
    <name evidence="3" type="ORF">NAG76_23130</name>
</gene>
<keyword evidence="3" id="KW-0645">Protease</keyword>
<keyword evidence="1" id="KW-1133">Transmembrane helix</keyword>
<feature type="transmembrane region" description="Helical" evidence="1">
    <location>
        <begin position="117"/>
        <end position="135"/>
    </location>
</feature>
<dbReference type="EMBL" id="CP097899">
    <property type="protein sequence ID" value="URN94675.1"/>
    <property type="molecule type" value="Genomic_DNA"/>
</dbReference>
<dbReference type="AlphaFoldDB" id="A0A9J6ZES8"/>
<dbReference type="PANTHER" id="PTHR36435:SF1">
    <property type="entry name" value="CAAX AMINO TERMINAL PROTEASE FAMILY PROTEIN"/>
    <property type="match status" value="1"/>
</dbReference>
<keyword evidence="3" id="KW-0482">Metalloprotease</keyword>
<evidence type="ECO:0000313" key="3">
    <source>
        <dbReference type="EMBL" id="URN94675.1"/>
    </source>
</evidence>
<proteinExistence type="predicted"/>
<feature type="transmembrane region" description="Helical" evidence="1">
    <location>
        <begin position="228"/>
        <end position="248"/>
    </location>
</feature>
<feature type="transmembrane region" description="Helical" evidence="1">
    <location>
        <begin position="147"/>
        <end position="164"/>
    </location>
</feature>
<dbReference type="GO" id="GO:0080120">
    <property type="term" value="P:CAAX-box protein maturation"/>
    <property type="evidence" value="ECO:0007669"/>
    <property type="project" value="UniProtKB-ARBA"/>
</dbReference>
<sequence>MTEKVVQVKVKKERPVLFSILIGILLTLLVSVASAISVIMEFEEVGVIIAQGIAFLVMGIAMTLYMKKRASSFAAFGFKKLNFKSQKATLFYIPLLIIALVQPIMGGFNVELTVSKIVLLIVFSVFVGYTEEVVFRGIIRERLLSKGPLFYIVFSSILFGILHMANALSGTDVVEVLLQVVNAFLIGLILALLIETSNNIWPLIAFHFLFDALAQLTNPEIADRSLEVVSILNIFYMAYGIFLIAVLVKRRKLNNNTR</sequence>
<feature type="transmembrane region" description="Helical" evidence="1">
    <location>
        <begin position="87"/>
        <end position="105"/>
    </location>
</feature>
<evidence type="ECO:0000256" key="1">
    <source>
        <dbReference type="SAM" id="Phobius"/>
    </source>
</evidence>
<reference evidence="3" key="1">
    <citation type="submission" date="2022-05" db="EMBL/GenBank/DDBJ databases">
        <title>Novel bacterial taxa in a minimal lignocellulolytic consortium and its capacity to transform plastics disclosed by genome-resolved metagenomics.</title>
        <authorList>
            <person name="Rodriguez C.A.D."/>
            <person name="Diaz-Garcia L."/>
            <person name="Herrera K."/>
            <person name="Tarazona N.A."/>
            <person name="Sproer C."/>
            <person name="Overmann J."/>
            <person name="Jimenez D.J."/>
        </authorList>
    </citation>
    <scope>NUCLEOTIDE SEQUENCE</scope>
    <source>
        <strain evidence="3">MAG5</strain>
    </source>
</reference>
<dbReference type="Pfam" id="PF02517">
    <property type="entry name" value="Rce1-like"/>
    <property type="match status" value="1"/>
</dbReference>
<keyword evidence="3" id="KW-0378">Hydrolase</keyword>